<dbReference type="Pfam" id="PF09379">
    <property type="entry name" value="FERM_N"/>
    <property type="match status" value="1"/>
</dbReference>
<dbReference type="HOGENOM" id="CLU_003889_0_0_1"/>
<dbReference type="Pfam" id="PF09380">
    <property type="entry name" value="FERM_C"/>
    <property type="match status" value="1"/>
</dbReference>
<evidence type="ECO:0000259" key="5">
    <source>
        <dbReference type="PROSITE" id="PS51377"/>
    </source>
</evidence>
<dbReference type="InterPro" id="IPR001478">
    <property type="entry name" value="PDZ"/>
</dbReference>
<dbReference type="Gene3D" id="1.20.80.10">
    <property type="match status" value="1"/>
</dbReference>
<feature type="compositionally biased region" description="Polar residues" evidence="2">
    <location>
        <begin position="217"/>
        <end position="233"/>
    </location>
</feature>
<dbReference type="EMBL" id="HE601298">
    <property type="protein sequence ID" value="CAP22974.2"/>
    <property type="molecule type" value="Genomic_DNA"/>
</dbReference>
<dbReference type="SMART" id="SM01196">
    <property type="entry name" value="FERM_C"/>
    <property type="match status" value="1"/>
</dbReference>
<feature type="domain" description="PDZ" evidence="4">
    <location>
        <begin position="1493"/>
        <end position="1575"/>
    </location>
</feature>
<evidence type="ECO:0000313" key="6">
    <source>
        <dbReference type="EMBL" id="CAP22974.2"/>
    </source>
</evidence>
<keyword evidence="7" id="KW-1185">Reference proteome</keyword>
<dbReference type="InterPro" id="IPR036034">
    <property type="entry name" value="PDZ_sf"/>
</dbReference>
<dbReference type="GeneID" id="8576087"/>
<dbReference type="FunCoup" id="A8WR66">
    <property type="interactions" value="227"/>
</dbReference>
<dbReference type="InterPro" id="IPR029071">
    <property type="entry name" value="Ubiquitin-like_domsf"/>
</dbReference>
<dbReference type="STRING" id="6238.A8WR66"/>
<reference evidence="6 7" key="2">
    <citation type="journal article" date="2011" name="PLoS Genet.">
        <title>Caenorhabditis briggsae recombinant inbred line genotypes reveal inter-strain incompatibility and the evolution of recombination.</title>
        <authorList>
            <person name="Ross J.A."/>
            <person name="Koboldt D.C."/>
            <person name="Staisch J.E."/>
            <person name="Chamberlin H.M."/>
            <person name="Gupta B.P."/>
            <person name="Miller R.D."/>
            <person name="Baird S.E."/>
            <person name="Haag E.S."/>
        </authorList>
    </citation>
    <scope>NUCLEOTIDE SEQUENCE [LARGE SCALE GENOMIC DNA]</scope>
    <source>
        <strain evidence="6 7">AF16</strain>
    </source>
</reference>
<dbReference type="OMA" id="KSAYFVR"/>
<feature type="compositionally biased region" description="Basic and acidic residues" evidence="2">
    <location>
        <begin position="367"/>
        <end position="381"/>
    </location>
</feature>
<dbReference type="eggNOG" id="KOG4371">
    <property type="taxonomic scope" value="Eukaryota"/>
</dbReference>
<dbReference type="InterPro" id="IPR019748">
    <property type="entry name" value="FERM_central"/>
</dbReference>
<dbReference type="InterPro" id="IPR052074">
    <property type="entry name" value="NonRcpt_TyrProt_Phosphatase"/>
</dbReference>
<dbReference type="Gene3D" id="3.10.20.90">
    <property type="entry name" value="Phosphatidylinositol 3-kinase Catalytic Subunit, Chain A, domain 1"/>
    <property type="match status" value="1"/>
</dbReference>
<accession>A8WR66</accession>
<feature type="region of interest" description="Disordered" evidence="2">
    <location>
        <begin position="213"/>
        <end position="258"/>
    </location>
</feature>
<dbReference type="PRINTS" id="PR00935">
    <property type="entry name" value="BAND41"/>
</dbReference>
<dbReference type="CDD" id="cd17101">
    <property type="entry name" value="FERM_F1_PTPN13_like"/>
    <property type="match status" value="1"/>
</dbReference>
<dbReference type="InterPro" id="IPR018979">
    <property type="entry name" value="FERM_N"/>
</dbReference>
<evidence type="ECO:0000313" key="8">
    <source>
        <dbReference type="WormBase" id="CBG01639a"/>
    </source>
</evidence>
<dbReference type="PROSITE" id="PS51377">
    <property type="entry name" value="KIND"/>
    <property type="match status" value="1"/>
</dbReference>
<dbReference type="Pfam" id="PF00595">
    <property type="entry name" value="PDZ"/>
    <property type="match status" value="3"/>
</dbReference>
<organism evidence="6 7">
    <name type="scientific">Caenorhabditis briggsae</name>
    <dbReference type="NCBI Taxonomy" id="6238"/>
    <lineage>
        <taxon>Eukaryota</taxon>
        <taxon>Metazoa</taxon>
        <taxon>Ecdysozoa</taxon>
        <taxon>Nematoda</taxon>
        <taxon>Chromadorea</taxon>
        <taxon>Rhabditida</taxon>
        <taxon>Rhabditina</taxon>
        <taxon>Rhabditomorpha</taxon>
        <taxon>Rhabditoidea</taxon>
        <taxon>Rhabditidae</taxon>
        <taxon>Peloderinae</taxon>
        <taxon>Caenorhabditis</taxon>
    </lineage>
</organism>
<dbReference type="SUPFAM" id="SSF50156">
    <property type="entry name" value="PDZ domain-like"/>
    <property type="match status" value="3"/>
</dbReference>
<keyword evidence="1" id="KW-0677">Repeat</keyword>
<dbReference type="WormBase" id="CBG01639a">
    <property type="protein sequence ID" value="CBP40373"/>
    <property type="gene ID" value="WBGene00024848"/>
</dbReference>
<dbReference type="PANTHER" id="PTHR46900:SF2">
    <property type="entry name" value="TYROSINE-PROTEIN PHOSPHATASE NON-RECEPTOR TYPE 13"/>
    <property type="match status" value="1"/>
</dbReference>
<dbReference type="Pfam" id="PF00373">
    <property type="entry name" value="FERM_M"/>
    <property type="match status" value="1"/>
</dbReference>
<dbReference type="PROSITE" id="PS50106">
    <property type="entry name" value="PDZ"/>
    <property type="match status" value="3"/>
</dbReference>
<feature type="region of interest" description="Disordered" evidence="2">
    <location>
        <begin position="290"/>
        <end position="508"/>
    </location>
</feature>
<dbReference type="CDD" id="cd13187">
    <property type="entry name" value="FERM_C_PTPH13"/>
    <property type="match status" value="1"/>
</dbReference>
<dbReference type="InterPro" id="IPR014352">
    <property type="entry name" value="FERM/acyl-CoA-bd_prot_sf"/>
</dbReference>
<evidence type="ECO:0000256" key="1">
    <source>
        <dbReference type="ARBA" id="ARBA00022737"/>
    </source>
</evidence>
<feature type="compositionally biased region" description="Acidic residues" evidence="2">
    <location>
        <begin position="1366"/>
        <end position="1383"/>
    </location>
</feature>
<dbReference type="Proteomes" id="UP000008549">
    <property type="component" value="Unassembled WGS sequence"/>
</dbReference>
<dbReference type="SUPFAM" id="SSF54236">
    <property type="entry name" value="Ubiquitin-like"/>
    <property type="match status" value="1"/>
</dbReference>
<dbReference type="InterPro" id="IPR011993">
    <property type="entry name" value="PH-like_dom_sf"/>
</dbReference>
<name>A8WR66_CAEBR</name>
<feature type="compositionally biased region" description="Basic and acidic residues" evidence="2">
    <location>
        <begin position="490"/>
        <end position="499"/>
    </location>
</feature>
<dbReference type="InParanoid" id="A8WR66"/>
<dbReference type="SMART" id="SM00295">
    <property type="entry name" value="B41"/>
    <property type="match status" value="1"/>
</dbReference>
<dbReference type="CDD" id="cd14473">
    <property type="entry name" value="FERM_B-lobe"/>
    <property type="match status" value="1"/>
</dbReference>
<reference evidence="6 7" key="1">
    <citation type="journal article" date="2003" name="PLoS Biol.">
        <title>The genome sequence of Caenorhabditis briggsae: a platform for comparative genomics.</title>
        <authorList>
            <person name="Stein L.D."/>
            <person name="Bao Z."/>
            <person name="Blasiar D."/>
            <person name="Blumenthal T."/>
            <person name="Brent M.R."/>
            <person name="Chen N."/>
            <person name="Chinwalla A."/>
            <person name="Clarke L."/>
            <person name="Clee C."/>
            <person name="Coghlan A."/>
            <person name="Coulson A."/>
            <person name="D'Eustachio P."/>
            <person name="Fitch D.H."/>
            <person name="Fulton L.A."/>
            <person name="Fulton R.E."/>
            <person name="Griffiths-Jones S."/>
            <person name="Harris T.W."/>
            <person name="Hillier L.W."/>
            <person name="Kamath R."/>
            <person name="Kuwabara P.E."/>
            <person name="Mardis E.R."/>
            <person name="Marra M.A."/>
            <person name="Miner T.L."/>
            <person name="Minx P."/>
            <person name="Mullikin J.C."/>
            <person name="Plumb R.W."/>
            <person name="Rogers J."/>
            <person name="Schein J.E."/>
            <person name="Sohrmann M."/>
            <person name="Spieth J."/>
            <person name="Stajich J.E."/>
            <person name="Wei C."/>
            <person name="Willey D."/>
            <person name="Wilson R.K."/>
            <person name="Durbin R."/>
            <person name="Waterston R.H."/>
        </authorList>
    </citation>
    <scope>NUCLEOTIDE SEQUENCE [LARGE SCALE GENOMIC DNA]</scope>
    <source>
        <strain evidence="6 7">AF16</strain>
    </source>
</reference>
<dbReference type="InterPro" id="IPR018980">
    <property type="entry name" value="FERM_PH-like_C"/>
</dbReference>
<sequence>MPAQEVQISIAEVIEVRGYGLNAPELLSVAVSASDRLPPCPKGNVFDTENVFLSSKGQIEIKTVPTSRVDRSFVPPEWAKGEEDPQAAAVYCLGAVLRAAGAEEAADVDLFSLVNILTVAMTGTRPTAHRMGQMARNQLRGRDPASMLMCIYEELMGDEETNQIDVGDLDDLDDDFLSTNGMERHDSEMTGQVVFSGNNNVKRAVEYFEDDGREDALTSTSSGNSTQKESSPFTDFDDSPPAPSRVNGVGEVRPYSPNHFLDSTLGGIGSPISQSTRFDETYIEEYSIELDTSGKNSTQPGPKSPFDDNFADTPDPVVTPAIKVQEETRPDVNPFDEEEEEEDPRFGGGTLSGRDPFDEDSGNSNKVDVREKRFHKKEQLVHRLSSSSEEIVEASIHEDEPIVMAQIPEEEKPKPKPIPAFDNAYDADFDNSPPLHHYSAVPMETGLSPLEEAQRALRANRARHKPSNVSMAEDAKVATRQRYSNASDFGETKKMRKEEEGVDETDEATVPAPVIPVIPILRREQSADEEPKSVRPPRYRKSREIEEPVVVEKPARFQEVEEETEEKEDIDAIFETYRKESGPIEAKSPTPILTADEYKEPAKQAILIRFRVHTPMPSDTLKLAHHLLALPAPVVVAHESPILKRRNSLLPSRISGRQSTRRSVTSVRSMRGKRKTRAIPEFFDLTRHQNIRLRAPMSKKKRLSLHRVEDTEVVVELLNGQKVEVACRSDVISRDVFSLIVQNMNINEHVFFGLSFLRDGEHYFIEDHQRLEKFAPSGWKSVARVGVKVPYVLHLRFKFYPQILDFIKTDVTMNELYLQCRRDVLEERIQPKRDAAFELAALALQAEFGNRPPPVITDYFDIQHYLPKKYSSFEDQTRLKNILAELHGHYAGTRISEAKHKYIQICQRHADFGAHIHRVFRTKPTSSHGASPFDPDTGSTLWIGIMPRGISIYEQQGGAREVIAEHIWPQTQTLQFDKKRFVIVAVGSHDQQIESTFYTDHHSKSSYFVRFAASQHRWMMKMRQWKSTLRHENTISSMPDVIVEGQVVPPAPIRQSLQESPPATPLLDSADKLFTKISTIEKPVARPAEMPPPAPTNLAAQYDTVDEGIVCDSQAENFERVSPNTNGNVTPRAMQFDVLLTKDPANGLGLTLVDGNLNGVPGVYVKLVADNGAGMKAGVCVGDRIVQVGTESMEGQDRLYAVELVKQCGNLVPMTIARLDGLIRHQKDVSAEMLASAARKKSFTSSSGDLLNAPKNGSGQSRTPPAPRRAANRRQRAVSDFGAIGDALPTLDGDNLINIKAISGLHLDESDEEKGEYRLPTTSMYAFDRDDDLQQSIKETKKPIPEPKTGELRKYRYARRSNLEIAEEIEEEPADSSDDDGQIDDSKRVIDVRNIVELERNENGSLGVQIASLGGRVCIKQLTSEPAISHPDIRVGDVLLYVNGIAVEGKVHQEVVAMLRGGGDRVVLGVQRPPPAYSDSVHSSSAASAPLISVMLQKKPMGTLGLSLAKRTMSDGIFIRNIAQDSAAAYEGNLRVGDRLVSLDGEPVDGFTPATILEKLKLVQGPVQITVTRDSASDR</sequence>
<dbReference type="InterPro" id="IPR011019">
    <property type="entry name" value="KIND_dom"/>
</dbReference>
<dbReference type="Gene3D" id="2.30.29.30">
    <property type="entry name" value="Pleckstrin-homology domain (PH domain)/Phosphotyrosine-binding domain (PTB)"/>
    <property type="match status" value="1"/>
</dbReference>
<dbReference type="PROSITE" id="PS50057">
    <property type="entry name" value="FERM_3"/>
    <property type="match status" value="1"/>
</dbReference>
<dbReference type="SUPFAM" id="SSF47031">
    <property type="entry name" value="Second domain of FERM"/>
    <property type="match status" value="1"/>
</dbReference>
<dbReference type="PANTHER" id="PTHR46900">
    <property type="entry name" value="TYROSINE-PROTEIN PHOSPHATASE NON-RECEPTOR TYPE 13"/>
    <property type="match status" value="1"/>
</dbReference>
<dbReference type="SMART" id="SM00228">
    <property type="entry name" value="PDZ"/>
    <property type="match status" value="3"/>
</dbReference>
<gene>
    <name evidence="6 8" type="ORF">CBG01639</name>
    <name evidence="6" type="ORF">CBG_01639</name>
</gene>
<feature type="domain" description="FERM" evidence="3">
    <location>
        <begin position="711"/>
        <end position="1023"/>
    </location>
</feature>
<proteinExistence type="predicted"/>
<dbReference type="InterPro" id="IPR000299">
    <property type="entry name" value="FERM_domain"/>
</dbReference>
<protein>
    <submittedName>
        <fullName evidence="6">Protein CBG01639</fullName>
    </submittedName>
</protein>
<evidence type="ECO:0000259" key="3">
    <source>
        <dbReference type="PROSITE" id="PS50057"/>
    </source>
</evidence>
<evidence type="ECO:0000259" key="4">
    <source>
        <dbReference type="PROSITE" id="PS50106"/>
    </source>
</evidence>
<dbReference type="SMART" id="SM00750">
    <property type="entry name" value="KIND"/>
    <property type="match status" value="1"/>
</dbReference>
<dbReference type="KEGG" id="cbr:CBG_01639"/>
<feature type="domain" description="PDZ" evidence="4">
    <location>
        <begin position="1137"/>
        <end position="1220"/>
    </location>
</feature>
<evidence type="ECO:0000313" key="7">
    <source>
        <dbReference type="Proteomes" id="UP000008549"/>
    </source>
</evidence>
<dbReference type="InterPro" id="IPR035963">
    <property type="entry name" value="FERM_2"/>
</dbReference>
<dbReference type="Gene3D" id="2.30.42.10">
    <property type="match status" value="3"/>
</dbReference>
<feature type="domain" description="PDZ" evidence="4">
    <location>
        <begin position="1395"/>
        <end position="1474"/>
    </location>
</feature>
<feature type="domain" description="KIND" evidence="5">
    <location>
        <begin position="8"/>
        <end position="179"/>
    </location>
</feature>
<dbReference type="CDD" id="cd00136">
    <property type="entry name" value="PDZ_canonical"/>
    <property type="match status" value="3"/>
</dbReference>
<feature type="compositionally biased region" description="Polar residues" evidence="2">
    <location>
        <begin position="1245"/>
        <end position="1261"/>
    </location>
</feature>
<feature type="region of interest" description="Disordered" evidence="2">
    <location>
        <begin position="1245"/>
        <end position="1276"/>
    </location>
</feature>
<dbReference type="InterPro" id="IPR019749">
    <property type="entry name" value="Band_41_domain"/>
</dbReference>
<evidence type="ECO:0000256" key="2">
    <source>
        <dbReference type="SAM" id="MobiDB-lite"/>
    </source>
</evidence>
<dbReference type="SUPFAM" id="SSF50729">
    <property type="entry name" value="PH domain-like"/>
    <property type="match status" value="1"/>
</dbReference>
<feature type="compositionally biased region" description="Acidic residues" evidence="2">
    <location>
        <begin position="334"/>
        <end position="343"/>
    </location>
</feature>
<dbReference type="RefSeq" id="XP_045091926.1">
    <property type="nucleotide sequence ID" value="XM_045235890.1"/>
</dbReference>
<dbReference type="CTD" id="8576087"/>
<feature type="region of interest" description="Disordered" evidence="2">
    <location>
        <begin position="1366"/>
        <end position="1385"/>
    </location>
</feature>